<name>A0A2J5I862_9EURO</name>
<keyword evidence="4" id="KW-1185">Reference proteome</keyword>
<feature type="repeat" description="TPR" evidence="1">
    <location>
        <begin position="957"/>
        <end position="990"/>
    </location>
</feature>
<dbReference type="EMBL" id="KZ559500">
    <property type="protein sequence ID" value="PLN86207.1"/>
    <property type="molecule type" value="Genomic_DNA"/>
</dbReference>
<evidence type="ECO:0000256" key="1">
    <source>
        <dbReference type="PROSITE-ProRule" id="PRU00339"/>
    </source>
</evidence>
<dbReference type="PRINTS" id="PR00381">
    <property type="entry name" value="KINESINLIGHT"/>
</dbReference>
<evidence type="ECO:0000313" key="4">
    <source>
        <dbReference type="Proteomes" id="UP000235023"/>
    </source>
</evidence>
<dbReference type="PANTHER" id="PTHR46082:SF6">
    <property type="entry name" value="AAA+ ATPASE DOMAIN-CONTAINING PROTEIN-RELATED"/>
    <property type="match status" value="1"/>
</dbReference>
<dbReference type="SUPFAM" id="SSF53474">
    <property type="entry name" value="alpha/beta-Hydrolases"/>
    <property type="match status" value="1"/>
</dbReference>
<dbReference type="InterPro" id="IPR002182">
    <property type="entry name" value="NB-ARC"/>
</dbReference>
<protein>
    <recommendedName>
        <fullName evidence="2">NB-ARC domain-containing protein</fullName>
    </recommendedName>
</protein>
<dbReference type="InterPro" id="IPR029058">
    <property type="entry name" value="AB_hydrolase_fold"/>
</dbReference>
<dbReference type="Gene3D" id="3.40.50.1820">
    <property type="entry name" value="alpha/beta hydrolase"/>
    <property type="match status" value="1"/>
</dbReference>
<dbReference type="InterPro" id="IPR019734">
    <property type="entry name" value="TPR_rpt"/>
</dbReference>
<gene>
    <name evidence="3" type="ORF">BDW42DRAFT_109905</name>
</gene>
<evidence type="ECO:0000259" key="2">
    <source>
        <dbReference type="Pfam" id="PF00931"/>
    </source>
</evidence>
<dbReference type="Gene3D" id="3.40.50.300">
    <property type="entry name" value="P-loop containing nucleotide triphosphate hydrolases"/>
    <property type="match status" value="1"/>
</dbReference>
<dbReference type="InterPro" id="IPR011990">
    <property type="entry name" value="TPR-like_helical_dom_sf"/>
</dbReference>
<organism evidence="3 4">
    <name type="scientific">Aspergillus taichungensis</name>
    <dbReference type="NCBI Taxonomy" id="482145"/>
    <lineage>
        <taxon>Eukaryota</taxon>
        <taxon>Fungi</taxon>
        <taxon>Dikarya</taxon>
        <taxon>Ascomycota</taxon>
        <taxon>Pezizomycotina</taxon>
        <taxon>Eurotiomycetes</taxon>
        <taxon>Eurotiomycetidae</taxon>
        <taxon>Eurotiales</taxon>
        <taxon>Aspergillaceae</taxon>
        <taxon>Aspergillus</taxon>
        <taxon>Aspergillus subgen. Circumdati</taxon>
    </lineage>
</organism>
<dbReference type="GO" id="GO:0043531">
    <property type="term" value="F:ADP binding"/>
    <property type="evidence" value="ECO:0007669"/>
    <property type="project" value="InterPro"/>
</dbReference>
<dbReference type="Gene3D" id="1.25.40.10">
    <property type="entry name" value="Tetratricopeptide repeat domain"/>
    <property type="match status" value="3"/>
</dbReference>
<dbReference type="Pfam" id="PF13374">
    <property type="entry name" value="TPR_10"/>
    <property type="match status" value="1"/>
</dbReference>
<sequence>MMKERSRDLVFIGYSYGGLLVKKALIQMSQNPSFADMAQHVKGVFFLGTPHRGSGFTKWGSLAAGLLRPLGSNPSILRELDYDSLSLLELHEEFMAITENISCIINFYEKRPTRLLNLGLFQWSEFCVTEQSAVFHSPGVQNVDLPADHYGLNKFPDRNDSYKIVLTKLLEAISLVETPKHCYSVPMETVNSFTERIVLSTEIETALRSPDEDAVRPYAVSICGLGGTGKTQLAMRYAEQRRDQYSPILWINCTDQETLRSSFERCATELRLPLDRNSTQGSAVEDSTAVQAVLRWLRERKEYDTEWLVILDDVDDLSWGIRNFIPKGERGNVIITSRDEQSVRLLKSGCIKVTVDTMDPMEARSLLLCHLKRELTSVDDGLRDTCDKIAERLGYLALAVDLAGAYIGADADPESEVYQYLEDYGRHQDELLQEESFQGLSSYNKTVWTVWDTTLARIEKDHEDIHPDLLLSFLAHFKAIFIQDELFRLASLGLAIVRKEIFVGQDELPSWLLKLTKNEGEEWDSFTYRQALKPLLRYNLVKRQEGEWSGVTMHNLVRWRARKYRINSHWEIWNLQFVLAACQKVFEDTDHPQFRRHMVMHLPECTYAYLEQKGIPDQYKAQIWRKFGGLYHEEARLLEAEHLRLKVLEIHKTMLGDTHPTTLASMADVASTFRSLGQYKKAEVLHRQVWTTRKESLGQNDPDTLESACYLGAVLWDMGKYPEAEMLHRQTFEAREKVLGAEHPHTLVSLGYLGSVLESQGKYPEAEEAHRRALEGHEHVLGLPHPETMFCRNDLGMVLRARGKYEEAAFMHQRAIEDGRKLYGKDHPETLNAMTNLGLVYDSQGKYAEAETIHRQALESNEKVFGKDHPATLVAVNNLALALMRLGNNAEAEAMHRRVKEGEETTHGPDHPKTLITISNLGLVLTRQGKLDEAYLMHKYALAGYTKALGPDHPFAIHATSHLAEVFEKKKEYDTAVRMYNDVLEMRKEKLVSEHPETIAAATDLRRALQKQGIHEPCLE</sequence>
<dbReference type="SUPFAM" id="SSF52540">
    <property type="entry name" value="P-loop containing nucleoside triphosphate hydrolases"/>
    <property type="match status" value="1"/>
</dbReference>
<dbReference type="InterPro" id="IPR027417">
    <property type="entry name" value="P-loop_NTPase"/>
</dbReference>
<feature type="repeat" description="TPR" evidence="1">
    <location>
        <begin position="831"/>
        <end position="864"/>
    </location>
</feature>
<keyword evidence="1" id="KW-0802">TPR repeat</keyword>
<accession>A0A2J5I862</accession>
<dbReference type="Pfam" id="PF13424">
    <property type="entry name" value="TPR_12"/>
    <property type="match status" value="4"/>
</dbReference>
<feature type="domain" description="NB-ARC" evidence="2">
    <location>
        <begin position="219"/>
        <end position="366"/>
    </location>
</feature>
<dbReference type="PROSITE" id="PS50005">
    <property type="entry name" value="TPR"/>
    <property type="match status" value="2"/>
</dbReference>
<dbReference type="OrthoDB" id="5086500at2759"/>
<dbReference type="Proteomes" id="UP000235023">
    <property type="component" value="Unassembled WGS sequence"/>
</dbReference>
<evidence type="ECO:0000313" key="3">
    <source>
        <dbReference type="EMBL" id="PLN86207.1"/>
    </source>
</evidence>
<dbReference type="AlphaFoldDB" id="A0A2J5I862"/>
<dbReference type="SMART" id="SM00028">
    <property type="entry name" value="TPR"/>
    <property type="match status" value="7"/>
</dbReference>
<dbReference type="PANTHER" id="PTHR46082">
    <property type="entry name" value="ATP/GTP-BINDING PROTEIN-RELATED"/>
    <property type="match status" value="1"/>
</dbReference>
<dbReference type="Pfam" id="PF00931">
    <property type="entry name" value="NB-ARC"/>
    <property type="match status" value="1"/>
</dbReference>
<dbReference type="InterPro" id="IPR053137">
    <property type="entry name" value="NLR-like"/>
</dbReference>
<dbReference type="SUPFAM" id="SSF48452">
    <property type="entry name" value="TPR-like"/>
    <property type="match status" value="3"/>
</dbReference>
<reference evidence="4" key="1">
    <citation type="submission" date="2017-12" db="EMBL/GenBank/DDBJ databases">
        <authorList>
            <consortium name="DOE Joint Genome Institute"/>
            <person name="Mondo S.J."/>
            <person name="Kjaerbolling I."/>
            <person name="Vesth T.C."/>
            <person name="Frisvad J.C."/>
            <person name="Nybo J.L."/>
            <person name="Theobald S."/>
            <person name="Kuo A."/>
            <person name="Bowyer P."/>
            <person name="Matsuda Y."/>
            <person name="Lyhne E.K."/>
            <person name="Kogle M.E."/>
            <person name="Clum A."/>
            <person name="Lipzen A."/>
            <person name="Salamov A."/>
            <person name="Ngan C.Y."/>
            <person name="Daum C."/>
            <person name="Chiniquy J."/>
            <person name="Barry K."/>
            <person name="LaButti K."/>
            <person name="Haridas S."/>
            <person name="Simmons B.A."/>
            <person name="Magnuson J.K."/>
            <person name="Mortensen U.H."/>
            <person name="Larsen T.O."/>
            <person name="Grigoriev I.V."/>
            <person name="Baker S.E."/>
            <person name="Andersen M.R."/>
            <person name="Nordberg H.P."/>
            <person name="Cantor M.N."/>
            <person name="Hua S.X."/>
        </authorList>
    </citation>
    <scope>NUCLEOTIDE SEQUENCE [LARGE SCALE GENOMIC DNA]</scope>
    <source>
        <strain evidence="4">IBT 19404</strain>
    </source>
</reference>
<proteinExistence type="predicted"/>